<gene>
    <name evidence="1" type="ORF">KDK95_17265</name>
</gene>
<dbReference type="PANTHER" id="PTHR34822">
    <property type="entry name" value="GRPB DOMAIN PROTEIN (AFU_ORTHOLOGUE AFUA_1G01530)"/>
    <property type="match status" value="1"/>
</dbReference>
<sequence length="188" mass="21452">MAQQIAQETLDPTPVRLRPHDDRWSGYFQQYRSLIAGALGDRAVLVEHIGSTAVPGLLGRACVDILLAVAEPDAEEDYRAEVEALGFILQQREPDRRIFASARRHAPGTPQCQARLFVCRSGGTWEFDQLLLTHYLGAHEERRQAYADLKRRLAKVHRDDPDGYARAKRYFLRETVRLAHRSFFAPDL</sequence>
<accession>A0A941ECW2</accession>
<keyword evidence="2" id="KW-1185">Reference proteome</keyword>
<dbReference type="RefSeq" id="WP_212519211.1">
    <property type="nucleotide sequence ID" value="NZ_JAGSOH010000048.1"/>
</dbReference>
<dbReference type="AlphaFoldDB" id="A0A941ECW2"/>
<dbReference type="Proteomes" id="UP000676325">
    <property type="component" value="Unassembled WGS sequence"/>
</dbReference>
<dbReference type="InterPro" id="IPR043519">
    <property type="entry name" value="NT_sf"/>
</dbReference>
<evidence type="ECO:0000313" key="2">
    <source>
        <dbReference type="Proteomes" id="UP000676325"/>
    </source>
</evidence>
<dbReference type="Pfam" id="PF04229">
    <property type="entry name" value="GrpB"/>
    <property type="match status" value="1"/>
</dbReference>
<reference evidence="1" key="1">
    <citation type="submission" date="2021-04" db="EMBL/GenBank/DDBJ databases">
        <title>Genome based classification of Actinospica acidithermotolerans sp. nov., an actinobacterium isolated from an Indonesian hot spring.</title>
        <authorList>
            <person name="Kusuma A.B."/>
            <person name="Putra K.E."/>
            <person name="Nafisah S."/>
            <person name="Loh J."/>
            <person name="Nouioui I."/>
            <person name="Goodfellow M."/>
        </authorList>
    </citation>
    <scope>NUCLEOTIDE SEQUENCE</scope>
    <source>
        <strain evidence="1">MGRD01-02</strain>
    </source>
</reference>
<dbReference type="Gene3D" id="3.30.460.10">
    <property type="entry name" value="Beta Polymerase, domain 2"/>
    <property type="match status" value="1"/>
</dbReference>
<organism evidence="1 2">
    <name type="scientific">Actinospica acidithermotolerans</name>
    <dbReference type="NCBI Taxonomy" id="2828514"/>
    <lineage>
        <taxon>Bacteria</taxon>
        <taxon>Bacillati</taxon>
        <taxon>Actinomycetota</taxon>
        <taxon>Actinomycetes</taxon>
        <taxon>Catenulisporales</taxon>
        <taxon>Actinospicaceae</taxon>
        <taxon>Actinospica</taxon>
    </lineage>
</organism>
<protein>
    <submittedName>
        <fullName evidence="1">GrpB family protein</fullName>
    </submittedName>
</protein>
<comment type="caution">
    <text evidence="1">The sequence shown here is derived from an EMBL/GenBank/DDBJ whole genome shotgun (WGS) entry which is preliminary data.</text>
</comment>
<dbReference type="PANTHER" id="PTHR34822:SF1">
    <property type="entry name" value="GRPB FAMILY PROTEIN"/>
    <property type="match status" value="1"/>
</dbReference>
<dbReference type="SUPFAM" id="SSF81301">
    <property type="entry name" value="Nucleotidyltransferase"/>
    <property type="match status" value="1"/>
</dbReference>
<evidence type="ECO:0000313" key="1">
    <source>
        <dbReference type="EMBL" id="MBR7828070.1"/>
    </source>
</evidence>
<proteinExistence type="predicted"/>
<dbReference type="InterPro" id="IPR007344">
    <property type="entry name" value="GrpB/CoaE"/>
</dbReference>
<dbReference type="EMBL" id="JAGSOH010000048">
    <property type="protein sequence ID" value="MBR7828070.1"/>
    <property type="molecule type" value="Genomic_DNA"/>
</dbReference>
<name>A0A941ECW2_9ACTN</name>